<protein>
    <recommendedName>
        <fullName evidence="3">ATP-binding protein</fullName>
    </recommendedName>
</protein>
<accession>A0ABT9C7V9</accession>
<evidence type="ECO:0000313" key="2">
    <source>
        <dbReference type="Proteomes" id="UP001240171"/>
    </source>
</evidence>
<proteinExistence type="predicted"/>
<dbReference type="Proteomes" id="UP001240171">
    <property type="component" value="Unassembled WGS sequence"/>
</dbReference>
<evidence type="ECO:0008006" key="3">
    <source>
        <dbReference type="Google" id="ProtNLM"/>
    </source>
</evidence>
<dbReference type="SUPFAM" id="SSF52540">
    <property type="entry name" value="P-loop containing nucleoside triphosphate hydrolases"/>
    <property type="match status" value="1"/>
</dbReference>
<dbReference type="RefSeq" id="WP_305022514.1">
    <property type="nucleotide sequence ID" value="NZ_JAUQTB010000001.1"/>
</dbReference>
<comment type="caution">
    <text evidence="1">The sequence shown here is derived from an EMBL/GenBank/DDBJ whole genome shotgun (WGS) entry which is preliminary data.</text>
</comment>
<evidence type="ECO:0000313" key="1">
    <source>
        <dbReference type="EMBL" id="MDO7905343.1"/>
    </source>
</evidence>
<dbReference type="EMBL" id="JAUQTB010000001">
    <property type="protein sequence ID" value="MDO7905343.1"/>
    <property type="molecule type" value="Genomic_DNA"/>
</dbReference>
<name>A0ABT9C7V9_9BACL</name>
<organism evidence="1 2">
    <name type="scientific">Paenibacillus lacisoli</name>
    <dbReference type="NCBI Taxonomy" id="3064525"/>
    <lineage>
        <taxon>Bacteria</taxon>
        <taxon>Bacillati</taxon>
        <taxon>Bacillota</taxon>
        <taxon>Bacilli</taxon>
        <taxon>Bacillales</taxon>
        <taxon>Paenibacillaceae</taxon>
        <taxon>Paenibacillus</taxon>
    </lineage>
</organism>
<dbReference type="InterPro" id="IPR027417">
    <property type="entry name" value="P-loop_NTPase"/>
</dbReference>
<keyword evidence="2" id="KW-1185">Reference proteome</keyword>
<reference evidence="1 2" key="1">
    <citation type="submission" date="2023-07" db="EMBL/GenBank/DDBJ databases">
        <title>Paenibacillus sp. JX-17 nov. isolated from soil.</title>
        <authorList>
            <person name="Wan Y."/>
            <person name="Liu B."/>
        </authorList>
    </citation>
    <scope>NUCLEOTIDE SEQUENCE [LARGE SCALE GENOMIC DNA]</scope>
    <source>
        <strain evidence="1 2">JX-17</strain>
    </source>
</reference>
<gene>
    <name evidence="1" type="ORF">Q5741_02815</name>
</gene>
<sequence>MLPCLNKNSLKLLAGTADQRYQFSKAYFRNTHFPQVMHRYFQNQLTGEVSENELFQELTEIDASGNRVYFIFGSTGSGKSELLCWLKDHWETQGIERPVVRISRTELNPQVLIKKCYDALGIQTDIEINENRWNILLSKPITIINQIVWSTLAEMFHSDEDIVPCALLLRPIVEQNVTKFTKQIERGNIKSPLELISQQQFEELLSKTTLQLSMDYGRVKQSLIKKLDHFLFEGKEISSLFRKLSNIIKERNIRPLLLIDDLVQSVNIYASDILDQLITLEEGNWDVVVGLTPGSLLDSTKGRDLTQRIQTLDTIDDRVRKLWLSDESGKAFYNLNIEQAVPYMSKYLNELKGAEGYTCSMNCPNYGNCMNLIPVSGQNLIDEKQVCLLPFNEPMIRRMYRAIPVGKGKLRYMILNTKEILRAFYKKKGTKLQTVQPFISREKFAEHSDLTVKSIAEWYGSEQEDTITLPGYLLKKFDAGDDSITVKLYNIHQLDQDSKPMVTQVNYSHPTENIVRDWVEGENVNVELLESVRLGIASIVHEVVKATSIQRPFTSKLSSSVQRKEVENRTRYPISFDSSGDGIYIKRSYPVLEIVNLQQEKPSERARTFNKIANQIETAMWVYQTETIGESWKEELTLELGLPLPYIALCLKQWVGKWAELSQFTWCQHLKSPFNNQVKEISEQFYQDWFLLRDNMIDPVQETLQNTIDFEKWILAFAPRKKLEQYSISDHSINSFFNVLKNDFMEYKKKLESESKKIKLEYQKYVTYLESVKHPDHASILIEINKIKDHDTIEEYFSLGKLERFIQESGLESRYAETLALREEIDQLVEKTQHLDRHLERIFFELTGTTVETKIKIVIGWSQLEDRIKQWESLNEGFAQIHQTFLKTPIHVVKQIINSRISNAEAEQVRTLWEYLYKTYQSMRDAHIIDDALLSHLETWEIIDFYEVKKQVDELEKRLVEVDVIIGKLQLDLSTESLTVKEIMERIDKQTDIRPAVRKQVYKLFNQGSSVLPQKQWRKLVNDFSVQFPNLFESVELQMVIKKVD</sequence>